<dbReference type="InterPro" id="IPR012678">
    <property type="entry name" value="Ribosomal_uL23/eL15/eS24_sf"/>
</dbReference>
<reference evidence="4" key="1">
    <citation type="journal article" date="2017" name="Nature">
        <title>Metagenomic exploration of ASGARD archaea illuminates the origin of cellular complexity in eukaryotes.</title>
        <authorList>
            <person name="Zaremba-Niedzwiedzka K."/>
            <person name="Caceres E.F."/>
            <person name="Saw J.H.W."/>
            <person name="Backstrom D."/>
            <person name="Juzokaite L."/>
            <person name="Vancaester E."/>
            <person name="Seitz K.W."/>
            <person name="Anantharaman K."/>
            <person name="Starnawski P."/>
            <person name="Kjeldsen K.U."/>
            <person name="Stott M.B."/>
            <person name="Nunoura T."/>
            <person name="Banfield J.F."/>
            <person name="Schramm A."/>
            <person name="Baker B.J."/>
            <person name="Spang A."/>
            <person name="Ettema T.J.G."/>
        </authorList>
    </citation>
    <scope>NUCLEOTIDE SEQUENCE</scope>
    <source>
        <strain evidence="4">TIV_1</strain>
    </source>
</reference>
<dbReference type="Gene3D" id="3.30.70.330">
    <property type="match status" value="1"/>
</dbReference>
<accession>A0A1L2JK96</accession>
<organism evidence="4">
    <name type="scientific">uncultured korarchaeote</name>
    <dbReference type="NCBI Taxonomy" id="161241"/>
    <lineage>
        <taxon>Archaea</taxon>
        <taxon>Thermoproteota</taxon>
        <taxon>environmental samples</taxon>
    </lineage>
</organism>
<sequence>MELVKSERQDLLHRTQYIILLKNAESPLKRIDAKRMIVGHLKADPSKTLIGKMRYIPGTRDIEVKARVYDSLEYAKRIEPKHIIKRNITAEQEGE</sequence>
<keyword evidence="1 4" id="KW-0689">Ribosomal protein</keyword>
<evidence type="ECO:0000256" key="3">
    <source>
        <dbReference type="ARBA" id="ARBA00035358"/>
    </source>
</evidence>
<dbReference type="InterPro" id="IPR012677">
    <property type="entry name" value="Nucleotide-bd_a/b_plait_sf"/>
</dbReference>
<evidence type="ECO:0000256" key="2">
    <source>
        <dbReference type="ARBA" id="ARBA00023274"/>
    </source>
</evidence>
<dbReference type="Pfam" id="PF01282">
    <property type="entry name" value="Ribosomal_S24e"/>
    <property type="match status" value="1"/>
</dbReference>
<dbReference type="EMBL" id="KX765059">
    <property type="protein sequence ID" value="AOZ56145.1"/>
    <property type="molecule type" value="Genomic_DNA"/>
</dbReference>
<dbReference type="InterPro" id="IPR001976">
    <property type="entry name" value="Ribosomal_eS24"/>
</dbReference>
<dbReference type="GO" id="GO:0003735">
    <property type="term" value="F:structural constituent of ribosome"/>
    <property type="evidence" value="ECO:0007669"/>
    <property type="project" value="InterPro"/>
</dbReference>
<dbReference type="GO" id="GO:0005840">
    <property type="term" value="C:ribosome"/>
    <property type="evidence" value="ECO:0007669"/>
    <property type="project" value="UniProtKB-KW"/>
</dbReference>
<dbReference type="GO" id="GO:1990904">
    <property type="term" value="C:ribonucleoprotein complex"/>
    <property type="evidence" value="ECO:0007669"/>
    <property type="project" value="UniProtKB-KW"/>
</dbReference>
<evidence type="ECO:0000256" key="1">
    <source>
        <dbReference type="ARBA" id="ARBA00022980"/>
    </source>
</evidence>
<proteinExistence type="predicted"/>
<keyword evidence="2" id="KW-0687">Ribonucleoprotein</keyword>
<name>A0A1L2JK96_9CREN</name>
<dbReference type="SUPFAM" id="SSF54189">
    <property type="entry name" value="Ribosomal proteins S24e, L23 and L15e"/>
    <property type="match status" value="1"/>
</dbReference>
<dbReference type="GO" id="GO:0006412">
    <property type="term" value="P:translation"/>
    <property type="evidence" value="ECO:0007669"/>
    <property type="project" value="InterPro"/>
</dbReference>
<evidence type="ECO:0000313" key="4">
    <source>
        <dbReference type="EMBL" id="AOZ56145.1"/>
    </source>
</evidence>
<dbReference type="AlphaFoldDB" id="A0A1L2JK96"/>
<protein>
    <recommendedName>
        <fullName evidence="3">30S ribosomal protein S24e</fullName>
    </recommendedName>
</protein>